<comment type="pathway">
    <text evidence="2 19">Energy metabolism; oxidative phosphorylation.</text>
</comment>
<evidence type="ECO:0000256" key="8">
    <source>
        <dbReference type="ARBA" id="ARBA00022660"/>
    </source>
</evidence>
<name>A0A840SQ63_9RHOB</name>
<feature type="transmembrane region" description="Helical" evidence="22">
    <location>
        <begin position="33"/>
        <end position="52"/>
    </location>
</feature>
<evidence type="ECO:0000256" key="7">
    <source>
        <dbReference type="ARBA" id="ARBA00022617"/>
    </source>
</evidence>
<keyword evidence="12 19" id="KW-0375">Hydrogen ion transport</keyword>
<accession>A0A840SQ63</accession>
<dbReference type="GO" id="GO:0006119">
    <property type="term" value="P:oxidative phosphorylation"/>
    <property type="evidence" value="ECO:0007669"/>
    <property type="project" value="UniProtKB-UniPathway"/>
</dbReference>
<sequence>MADRRELDEATQTETTGHEWDGIKELDTPMPRWWLWTLYATIVWGVIFTILMPSWPMVNRAMPGLLGYSTRQSVATELAAASQANAALDERLVSSELSEAKNDPELLRYAMAGGAAVFRNNCAPCHGAGAGGVVGRYPNLLDNDWLWGGTIDDIDQTIAHGIRFDADEDTRIGDMPAFDGVIEPADIDGLVQYVLSLSGTAQDPASAEQSTQLFIDNCATCHGEDGKGMRELGSANLTDAIWLYGSDPAAIRNTILHGRHGQMPAFGTRLSPADIAKVAIYVNTLGGGE</sequence>
<protein>
    <recommendedName>
        <fullName evidence="19">Cbb3-type cytochrome c oxidase subunit</fullName>
    </recommendedName>
</protein>
<feature type="domain" description="Cytochrome c" evidence="23">
    <location>
        <begin position="109"/>
        <end position="198"/>
    </location>
</feature>
<dbReference type="UniPathway" id="UPA00705"/>
<reference evidence="24 25" key="1">
    <citation type="submission" date="2020-08" db="EMBL/GenBank/DDBJ databases">
        <title>Genomic Encyclopedia of Type Strains, Phase IV (KMG-IV): sequencing the most valuable type-strain genomes for metagenomic binning, comparative biology and taxonomic classification.</title>
        <authorList>
            <person name="Goeker M."/>
        </authorList>
    </citation>
    <scope>NUCLEOTIDE SEQUENCE [LARGE SCALE GENOMIC DNA]</scope>
    <source>
        <strain evidence="24 25">DSM 101730</strain>
    </source>
</reference>
<dbReference type="PIRSF" id="PIRSF000006">
    <property type="entry name" value="Cbb3-Cox_fixP"/>
    <property type="match status" value="1"/>
</dbReference>
<organism evidence="24 25">
    <name type="scientific">Amaricoccus macauensis</name>
    <dbReference type="NCBI Taxonomy" id="57001"/>
    <lineage>
        <taxon>Bacteria</taxon>
        <taxon>Pseudomonadati</taxon>
        <taxon>Pseudomonadota</taxon>
        <taxon>Alphaproteobacteria</taxon>
        <taxon>Rhodobacterales</taxon>
        <taxon>Paracoccaceae</taxon>
        <taxon>Amaricoccus</taxon>
    </lineage>
</organism>
<evidence type="ECO:0000256" key="3">
    <source>
        <dbReference type="ARBA" id="ARBA00006113"/>
    </source>
</evidence>
<evidence type="ECO:0000313" key="24">
    <source>
        <dbReference type="EMBL" id="MBB5223214.1"/>
    </source>
</evidence>
<evidence type="ECO:0000256" key="1">
    <source>
        <dbReference type="ARBA" id="ARBA00004533"/>
    </source>
</evidence>
<keyword evidence="10 19" id="KW-0479">Metal-binding</keyword>
<dbReference type="Gene3D" id="6.10.280.130">
    <property type="match status" value="1"/>
</dbReference>
<keyword evidence="5 19" id="KW-1003">Cell membrane</keyword>
<keyword evidence="9 22" id="KW-0812">Transmembrane</keyword>
<keyword evidence="6 19" id="KW-0997">Cell inner membrane</keyword>
<dbReference type="GO" id="GO:0020037">
    <property type="term" value="F:heme binding"/>
    <property type="evidence" value="ECO:0007669"/>
    <property type="project" value="InterPro"/>
</dbReference>
<keyword evidence="18 19" id="KW-0472">Membrane</keyword>
<dbReference type="GO" id="GO:0005886">
    <property type="term" value="C:plasma membrane"/>
    <property type="evidence" value="ECO:0007669"/>
    <property type="project" value="UniProtKB-SubCell"/>
</dbReference>
<dbReference type="InterPro" id="IPR050597">
    <property type="entry name" value="Cytochrome_c_Oxidase_Subunit"/>
</dbReference>
<dbReference type="GO" id="GO:0005506">
    <property type="term" value="F:iron ion binding"/>
    <property type="evidence" value="ECO:0007669"/>
    <property type="project" value="InterPro"/>
</dbReference>
<keyword evidence="25" id="KW-1185">Reference proteome</keyword>
<feature type="binding site" description="axial binding residue" evidence="20">
    <location>
        <position position="222"/>
    </location>
    <ligand>
        <name>heme c</name>
        <dbReference type="ChEBI" id="CHEBI:61717"/>
        <label>2</label>
    </ligand>
    <ligandPart>
        <name>Fe</name>
        <dbReference type="ChEBI" id="CHEBI:18248"/>
    </ligandPart>
</feature>
<evidence type="ECO:0000259" key="23">
    <source>
        <dbReference type="PROSITE" id="PS51007"/>
    </source>
</evidence>
<comment type="subcellular location">
    <subcellularLocation>
        <location evidence="1 19">Cell inner membrane</location>
    </subcellularLocation>
</comment>
<evidence type="ECO:0000256" key="10">
    <source>
        <dbReference type="ARBA" id="ARBA00022723"/>
    </source>
</evidence>
<evidence type="ECO:0000256" key="12">
    <source>
        <dbReference type="ARBA" id="ARBA00022781"/>
    </source>
</evidence>
<evidence type="ECO:0000256" key="6">
    <source>
        <dbReference type="ARBA" id="ARBA00022519"/>
    </source>
</evidence>
<feature type="binding site" description="covalent" evidence="21">
    <location>
        <position position="221"/>
    </location>
    <ligand>
        <name>heme c</name>
        <dbReference type="ChEBI" id="CHEBI:61717"/>
        <label>2</label>
    </ligand>
</feature>
<evidence type="ECO:0000256" key="20">
    <source>
        <dbReference type="PIRSR" id="PIRSR000006-1"/>
    </source>
</evidence>
<dbReference type="GO" id="GO:0016491">
    <property type="term" value="F:oxidoreductase activity"/>
    <property type="evidence" value="ECO:0007669"/>
    <property type="project" value="UniProtKB-KW"/>
</dbReference>
<keyword evidence="16 19" id="KW-0408">Iron</keyword>
<dbReference type="PANTHER" id="PTHR33751:SF1">
    <property type="entry name" value="CBB3-TYPE CYTOCHROME C OXIDASE SUBUNIT FIXP"/>
    <property type="match status" value="1"/>
</dbReference>
<feature type="domain" description="Cytochrome c" evidence="23">
    <location>
        <begin position="205"/>
        <end position="286"/>
    </location>
</feature>
<keyword evidence="8 19" id="KW-0679">Respiratory chain</keyword>
<keyword evidence="4 19" id="KW-0813">Transport</keyword>
<keyword evidence="7 19" id="KW-0349">Heme</keyword>
<evidence type="ECO:0000256" key="19">
    <source>
        <dbReference type="PIRNR" id="PIRNR000006"/>
    </source>
</evidence>
<dbReference type="InterPro" id="IPR036909">
    <property type="entry name" value="Cyt_c-like_dom_sf"/>
</dbReference>
<evidence type="ECO:0000256" key="16">
    <source>
        <dbReference type="ARBA" id="ARBA00023004"/>
    </source>
</evidence>
<feature type="binding site" description="axial binding residue" evidence="20">
    <location>
        <position position="126"/>
    </location>
    <ligand>
        <name>heme c</name>
        <dbReference type="ChEBI" id="CHEBI:61717"/>
        <label>1</label>
    </ligand>
    <ligandPart>
        <name>Fe</name>
        <dbReference type="ChEBI" id="CHEBI:18248"/>
    </ligandPart>
</feature>
<keyword evidence="17 19" id="KW-0406">Ion transport</keyword>
<evidence type="ECO:0000256" key="22">
    <source>
        <dbReference type="SAM" id="Phobius"/>
    </source>
</evidence>
<evidence type="ECO:0000256" key="4">
    <source>
        <dbReference type="ARBA" id="ARBA00022448"/>
    </source>
</evidence>
<evidence type="ECO:0000256" key="15">
    <source>
        <dbReference type="ARBA" id="ARBA00023002"/>
    </source>
</evidence>
<dbReference type="InterPro" id="IPR009056">
    <property type="entry name" value="Cyt_c-like_dom"/>
</dbReference>
<keyword evidence="15 19" id="KW-0560">Oxidoreductase</keyword>
<evidence type="ECO:0000313" key="25">
    <source>
        <dbReference type="Proteomes" id="UP000549457"/>
    </source>
</evidence>
<evidence type="ECO:0000256" key="14">
    <source>
        <dbReference type="ARBA" id="ARBA00022989"/>
    </source>
</evidence>
<evidence type="ECO:0000256" key="21">
    <source>
        <dbReference type="PIRSR" id="PIRSR000006-2"/>
    </source>
</evidence>
<dbReference type="InterPro" id="IPR038414">
    <property type="entry name" value="CcoP_N_sf"/>
</dbReference>
<comment type="caution">
    <text evidence="24">The sequence shown here is derived from an EMBL/GenBank/DDBJ whole genome shotgun (WGS) entry which is preliminary data.</text>
</comment>
<dbReference type="Pfam" id="PF13442">
    <property type="entry name" value="Cytochrome_CBB3"/>
    <property type="match status" value="2"/>
</dbReference>
<evidence type="ECO:0000256" key="11">
    <source>
        <dbReference type="ARBA" id="ARBA00022737"/>
    </source>
</evidence>
<dbReference type="InterPro" id="IPR004678">
    <property type="entry name" value="Cyt_c_oxidase_cbb3_su3"/>
</dbReference>
<dbReference type="Pfam" id="PF14715">
    <property type="entry name" value="FixP_N"/>
    <property type="match status" value="1"/>
</dbReference>
<evidence type="ECO:0000256" key="9">
    <source>
        <dbReference type="ARBA" id="ARBA00022692"/>
    </source>
</evidence>
<dbReference type="EMBL" id="JACHFM010000003">
    <property type="protein sequence ID" value="MBB5223214.1"/>
    <property type="molecule type" value="Genomic_DNA"/>
</dbReference>
<evidence type="ECO:0000256" key="2">
    <source>
        <dbReference type="ARBA" id="ARBA00004673"/>
    </source>
</evidence>
<comment type="subunit">
    <text evidence="19">Component of the cbb3-type cytochrome c oxidase.</text>
</comment>
<dbReference type="GO" id="GO:1902600">
    <property type="term" value="P:proton transmembrane transport"/>
    <property type="evidence" value="ECO:0007669"/>
    <property type="project" value="UniProtKB-KW"/>
</dbReference>
<comment type="function">
    <text evidence="19">C-type cytochrome. Part of the cbb3-type cytochrome c oxidase complex.</text>
</comment>
<dbReference type="NCBIfam" id="TIGR00782">
    <property type="entry name" value="ccoP"/>
    <property type="match status" value="1"/>
</dbReference>
<dbReference type="Gene3D" id="1.10.760.10">
    <property type="entry name" value="Cytochrome c-like domain"/>
    <property type="match status" value="2"/>
</dbReference>
<evidence type="ECO:0000256" key="13">
    <source>
        <dbReference type="ARBA" id="ARBA00022982"/>
    </source>
</evidence>
<feature type="binding site" description="axial binding residue" evidence="20">
    <location>
        <position position="175"/>
    </location>
    <ligand>
        <name>heme c</name>
        <dbReference type="ChEBI" id="CHEBI:61717"/>
        <label>2</label>
    </ligand>
    <ligandPart>
        <name>Fe</name>
        <dbReference type="ChEBI" id="CHEBI:18248"/>
    </ligandPart>
</feature>
<evidence type="ECO:0000256" key="5">
    <source>
        <dbReference type="ARBA" id="ARBA00022475"/>
    </source>
</evidence>
<keyword evidence="14 22" id="KW-1133">Transmembrane helix</keyword>
<dbReference type="InterPro" id="IPR032858">
    <property type="entry name" value="CcoP_N"/>
</dbReference>
<keyword evidence="13 19" id="KW-0249">Electron transport</keyword>
<feature type="binding site" description="covalent" evidence="21">
    <location>
        <position position="122"/>
    </location>
    <ligand>
        <name>heme c</name>
        <dbReference type="ChEBI" id="CHEBI:61717"/>
        <label>1</label>
    </ligand>
</feature>
<dbReference type="Proteomes" id="UP000549457">
    <property type="component" value="Unassembled WGS sequence"/>
</dbReference>
<proteinExistence type="inferred from homology"/>
<dbReference type="PANTHER" id="PTHR33751">
    <property type="entry name" value="CBB3-TYPE CYTOCHROME C OXIDASE SUBUNIT FIXP"/>
    <property type="match status" value="1"/>
</dbReference>
<dbReference type="RefSeq" id="WP_184151650.1">
    <property type="nucleotide sequence ID" value="NZ_JACHFM010000003.1"/>
</dbReference>
<feature type="binding site" description="covalent" evidence="21">
    <location>
        <position position="125"/>
    </location>
    <ligand>
        <name>heme c</name>
        <dbReference type="ChEBI" id="CHEBI:61717"/>
        <label>1</label>
    </ligand>
</feature>
<comment type="cofactor">
    <cofactor evidence="19 21">
        <name>heme c</name>
        <dbReference type="ChEBI" id="CHEBI:61717"/>
    </cofactor>
    <text evidence="19 21">Binds 2 heme C groups per subunit.</text>
</comment>
<dbReference type="PRINTS" id="PR00605">
    <property type="entry name" value="CYTCHROMECIC"/>
</dbReference>
<dbReference type="PROSITE" id="PS51007">
    <property type="entry name" value="CYTC"/>
    <property type="match status" value="2"/>
</dbReference>
<evidence type="ECO:0000256" key="18">
    <source>
        <dbReference type="ARBA" id="ARBA00023136"/>
    </source>
</evidence>
<dbReference type="SUPFAM" id="SSF46626">
    <property type="entry name" value="Cytochrome c"/>
    <property type="match status" value="2"/>
</dbReference>
<dbReference type="GO" id="GO:0009055">
    <property type="term" value="F:electron transfer activity"/>
    <property type="evidence" value="ECO:0007669"/>
    <property type="project" value="InterPro"/>
</dbReference>
<feature type="binding site" description="covalent" evidence="21">
    <location>
        <position position="218"/>
    </location>
    <ligand>
        <name>heme c</name>
        <dbReference type="ChEBI" id="CHEBI:61717"/>
        <label>2</label>
    </ligand>
</feature>
<dbReference type="AlphaFoldDB" id="A0A840SQ63"/>
<evidence type="ECO:0000256" key="17">
    <source>
        <dbReference type="ARBA" id="ARBA00023065"/>
    </source>
</evidence>
<dbReference type="InterPro" id="IPR008168">
    <property type="entry name" value="Cyt_C_IC"/>
</dbReference>
<feature type="binding site" description="axial binding residue" evidence="20">
    <location>
        <position position="263"/>
    </location>
    <ligand>
        <name>heme c</name>
        <dbReference type="ChEBI" id="CHEBI:61717"/>
        <label>1</label>
    </ligand>
    <ligandPart>
        <name>Fe</name>
        <dbReference type="ChEBI" id="CHEBI:18248"/>
    </ligandPart>
</feature>
<keyword evidence="11" id="KW-0677">Repeat</keyword>
<gene>
    <name evidence="24" type="ORF">HNP73_003161</name>
</gene>
<comment type="similarity">
    <text evidence="3 19">Belongs to the CcoP / FixP family.</text>
</comment>